<comment type="caution">
    <text evidence="2">The sequence shown here is derived from an EMBL/GenBank/DDBJ whole genome shotgun (WGS) entry which is preliminary data.</text>
</comment>
<dbReference type="GO" id="GO:0005768">
    <property type="term" value="C:endosome"/>
    <property type="evidence" value="ECO:0007669"/>
    <property type="project" value="TreeGrafter"/>
</dbReference>
<dbReference type="Pfam" id="PF08432">
    <property type="entry name" value="Vfa1"/>
    <property type="match status" value="1"/>
</dbReference>
<organism evidence="2 3">
    <name type="scientific">Fusarium beomiforme</name>
    <dbReference type="NCBI Taxonomy" id="44412"/>
    <lineage>
        <taxon>Eukaryota</taxon>
        <taxon>Fungi</taxon>
        <taxon>Dikarya</taxon>
        <taxon>Ascomycota</taxon>
        <taxon>Pezizomycotina</taxon>
        <taxon>Sordariomycetes</taxon>
        <taxon>Hypocreomycetidae</taxon>
        <taxon>Hypocreales</taxon>
        <taxon>Nectriaceae</taxon>
        <taxon>Fusarium</taxon>
        <taxon>Fusarium burgessii species complex</taxon>
    </lineage>
</organism>
<evidence type="ECO:0000313" key="3">
    <source>
        <dbReference type="Proteomes" id="UP000730481"/>
    </source>
</evidence>
<dbReference type="GO" id="GO:0007034">
    <property type="term" value="P:vacuolar transport"/>
    <property type="evidence" value="ECO:0007669"/>
    <property type="project" value="TreeGrafter"/>
</dbReference>
<reference evidence="2" key="1">
    <citation type="journal article" date="2017" name="Mycologia">
        <title>Fusarium algeriense, sp. nov., a novel toxigenic crown rot pathogen of durum wheat from Algeria is nested in the Fusarium burgessii species complex.</title>
        <authorList>
            <person name="Laraba I."/>
            <person name="Keddad A."/>
            <person name="Boureghda H."/>
            <person name="Abdallah N."/>
            <person name="Vaughan M.M."/>
            <person name="Proctor R.H."/>
            <person name="Busman M."/>
            <person name="O'Donnell K."/>
        </authorList>
    </citation>
    <scope>NUCLEOTIDE SEQUENCE</scope>
    <source>
        <strain evidence="2">NRRL 25174</strain>
    </source>
</reference>
<dbReference type="InterPro" id="IPR013640">
    <property type="entry name" value="Vfa1"/>
</dbReference>
<feature type="region of interest" description="Disordered" evidence="1">
    <location>
        <begin position="64"/>
        <end position="145"/>
    </location>
</feature>
<proteinExistence type="predicted"/>
<keyword evidence="3" id="KW-1185">Reference proteome</keyword>
<dbReference type="Proteomes" id="UP000730481">
    <property type="component" value="Unassembled WGS sequence"/>
</dbReference>
<dbReference type="PANTHER" id="PTHR28218">
    <property type="entry name" value="VPS4-ASSOCIATED PROTEIN 1"/>
    <property type="match status" value="1"/>
</dbReference>
<reference evidence="2" key="2">
    <citation type="submission" date="2020-02" db="EMBL/GenBank/DDBJ databases">
        <title>Identification and distribution of gene clusters putatively required for synthesis of sphingolipid metabolism inhibitors in phylogenetically diverse species of the filamentous fungus Fusarium.</title>
        <authorList>
            <person name="Kim H.-S."/>
            <person name="Busman M."/>
            <person name="Brown D.W."/>
            <person name="Divon H."/>
            <person name="Uhlig S."/>
            <person name="Proctor R.H."/>
        </authorList>
    </citation>
    <scope>NUCLEOTIDE SEQUENCE</scope>
    <source>
        <strain evidence="2">NRRL 25174</strain>
    </source>
</reference>
<dbReference type="OrthoDB" id="2158714at2759"/>
<evidence type="ECO:0000256" key="1">
    <source>
        <dbReference type="SAM" id="MobiDB-lite"/>
    </source>
</evidence>
<dbReference type="EMBL" id="PVQB02000288">
    <property type="protein sequence ID" value="KAF4339315.1"/>
    <property type="molecule type" value="Genomic_DNA"/>
</dbReference>
<protein>
    <submittedName>
        <fullName evidence="2">AAA-ATPase vps4-associated 1 domain protein</fullName>
    </submittedName>
</protein>
<dbReference type="PANTHER" id="PTHR28218:SF1">
    <property type="entry name" value="VPS4-ASSOCIATED PROTEIN 1"/>
    <property type="match status" value="1"/>
</dbReference>
<dbReference type="AlphaFoldDB" id="A0A9P5AIB0"/>
<accession>A0A9P5AIB0</accession>
<evidence type="ECO:0000313" key="2">
    <source>
        <dbReference type="EMBL" id="KAF4339315.1"/>
    </source>
</evidence>
<gene>
    <name evidence="2" type="ORF">FBEOM_6729</name>
</gene>
<sequence>MATTFPNLYTHRKVAETAAKACDICYKSSTSVLITPDQKDFFFVCPVHLKDRYFCTPKIDEEAAKKKREKELEEEKERVKKEYEEKMKKKKEKEEKKDKDKDKDKKDKDGDKEKQKEDKDEKKDEDKDKEDKSPAPEEEPRVFELKTTFYQQRLLKKRQAEAAKADRERASKPGFTIFRKPDSGCVKLPEFTEALMGGSCMLDSVASYQVESTACVTHSGECQVSQYQTSIANSTFSPTSP</sequence>
<name>A0A9P5AIB0_9HYPO</name>
<feature type="compositionally biased region" description="Basic and acidic residues" evidence="1">
    <location>
        <begin position="64"/>
        <end position="144"/>
    </location>
</feature>